<feature type="chain" id="PRO_5047368581" description="DUF4369 domain-containing protein" evidence="1">
    <location>
        <begin position="20"/>
        <end position="220"/>
    </location>
</feature>
<keyword evidence="3" id="KW-1185">Reference proteome</keyword>
<name>A0ABS3Z566_9BACT</name>
<sequence length="220" mass="24938">MRKIIAPLIAGLACLIAIAAHSQVTTHADSIRAAGYLFADFVEGSVLMKSGSTEKARLNYNTNNQQIGFMKDGQYMELTSMETIDTVYINGKKFLPYHEKFYMVLTTCSNMMTLLALIYNRPVPQSVSIEHSGLDKRNSATVSNNVTNAYSNHNFRSYSELTYQKKFFLLKGRVLLKGNSQQEIINIYPDKKELIKNFIKENKTNFNEEKDVIALLAELK</sequence>
<proteinExistence type="predicted"/>
<reference evidence="2 3" key="1">
    <citation type="submission" date="2021-03" db="EMBL/GenBank/DDBJ databases">
        <title>Assistant Professor.</title>
        <authorList>
            <person name="Huq M.A."/>
        </authorList>
    </citation>
    <scope>NUCLEOTIDE SEQUENCE [LARGE SCALE GENOMIC DNA]</scope>
    <source>
        <strain evidence="2 3">MAH-29</strain>
    </source>
</reference>
<dbReference type="Proteomes" id="UP000677244">
    <property type="component" value="Unassembled WGS sequence"/>
</dbReference>
<feature type="signal peptide" evidence="1">
    <location>
        <begin position="1"/>
        <end position="19"/>
    </location>
</feature>
<evidence type="ECO:0000256" key="1">
    <source>
        <dbReference type="SAM" id="SignalP"/>
    </source>
</evidence>
<evidence type="ECO:0000313" key="3">
    <source>
        <dbReference type="Proteomes" id="UP000677244"/>
    </source>
</evidence>
<evidence type="ECO:0000313" key="2">
    <source>
        <dbReference type="EMBL" id="MBO9204805.1"/>
    </source>
</evidence>
<organism evidence="2 3">
    <name type="scientific">Niastella soli</name>
    <dbReference type="NCBI Taxonomy" id="2821487"/>
    <lineage>
        <taxon>Bacteria</taxon>
        <taxon>Pseudomonadati</taxon>
        <taxon>Bacteroidota</taxon>
        <taxon>Chitinophagia</taxon>
        <taxon>Chitinophagales</taxon>
        <taxon>Chitinophagaceae</taxon>
        <taxon>Niastella</taxon>
    </lineage>
</organism>
<dbReference type="EMBL" id="JAGHKO010000017">
    <property type="protein sequence ID" value="MBO9204805.1"/>
    <property type="molecule type" value="Genomic_DNA"/>
</dbReference>
<accession>A0ABS3Z566</accession>
<protein>
    <recommendedName>
        <fullName evidence="4">DUF4369 domain-containing protein</fullName>
    </recommendedName>
</protein>
<evidence type="ECO:0008006" key="4">
    <source>
        <dbReference type="Google" id="ProtNLM"/>
    </source>
</evidence>
<gene>
    <name evidence="2" type="ORF">J7I42_31235</name>
</gene>
<dbReference type="RefSeq" id="WP_209143743.1">
    <property type="nucleotide sequence ID" value="NZ_JAGHKO010000017.1"/>
</dbReference>
<comment type="caution">
    <text evidence="2">The sequence shown here is derived from an EMBL/GenBank/DDBJ whole genome shotgun (WGS) entry which is preliminary data.</text>
</comment>
<keyword evidence="1" id="KW-0732">Signal</keyword>